<evidence type="ECO:0000313" key="1">
    <source>
        <dbReference type="EMBL" id="MCC9629594.1"/>
    </source>
</evidence>
<accession>A0A9X1SKC5</accession>
<evidence type="ECO:0000313" key="2">
    <source>
        <dbReference type="Proteomes" id="UP001139103"/>
    </source>
</evidence>
<name>A0A9X1SKC5_9BACT</name>
<gene>
    <name evidence="1" type="ORF">LOC68_14470</name>
</gene>
<dbReference type="RefSeq" id="WP_230220004.1">
    <property type="nucleotide sequence ID" value="NZ_JAJKFT010000010.1"/>
</dbReference>
<protein>
    <submittedName>
        <fullName evidence="1">Uncharacterized protein</fullName>
    </submittedName>
</protein>
<sequence length="272" mass="29987">MNAIALVLCTVALGADARDTIPNVKALSALIDRTYDIDQINHVDLVGDGSWLQTSGNLDLGSPGLRGTIPQGMPMALYRNSLLIDKYQLWVVSCPSRPSMFLAGYVRFDSETLKPYELTGITEKSLKTAFCVLLDVDQNVVIKLDEPAARLYLDEARHEALSAGMNVIWDNYLQRIASQPKSAPFVDKYLDFQKQFVSPPPITATAQTRFTRSRDKPEERFNGVYVTITFSADGCEANHSASFDVSKLLDTSVAVPAVKYFTAPQNAGKEVE</sequence>
<proteinExistence type="predicted"/>
<dbReference type="AlphaFoldDB" id="A0A9X1SKC5"/>
<reference evidence="1" key="1">
    <citation type="submission" date="2021-11" db="EMBL/GenBank/DDBJ databases">
        <title>Genome sequence.</title>
        <authorList>
            <person name="Sun Q."/>
        </authorList>
    </citation>
    <scope>NUCLEOTIDE SEQUENCE</scope>
    <source>
        <strain evidence="1">JC732</strain>
    </source>
</reference>
<comment type="caution">
    <text evidence="1">The sequence shown here is derived from an EMBL/GenBank/DDBJ whole genome shotgun (WGS) entry which is preliminary data.</text>
</comment>
<dbReference type="EMBL" id="JAJKFT010000010">
    <property type="protein sequence ID" value="MCC9629594.1"/>
    <property type="molecule type" value="Genomic_DNA"/>
</dbReference>
<organism evidence="1 2">
    <name type="scientific">Blastopirellula sediminis</name>
    <dbReference type="NCBI Taxonomy" id="2894196"/>
    <lineage>
        <taxon>Bacteria</taxon>
        <taxon>Pseudomonadati</taxon>
        <taxon>Planctomycetota</taxon>
        <taxon>Planctomycetia</taxon>
        <taxon>Pirellulales</taxon>
        <taxon>Pirellulaceae</taxon>
        <taxon>Blastopirellula</taxon>
    </lineage>
</organism>
<keyword evidence="2" id="KW-1185">Reference proteome</keyword>
<dbReference type="Proteomes" id="UP001139103">
    <property type="component" value="Unassembled WGS sequence"/>
</dbReference>